<dbReference type="AlphaFoldDB" id="A0A2U1MSH0"/>
<accession>A0A2U1MSH0</accession>
<dbReference type="PANTHER" id="PTHR34835">
    <property type="entry name" value="OS07G0283600 PROTEIN-RELATED"/>
    <property type="match status" value="1"/>
</dbReference>
<proteinExistence type="predicted"/>
<name>A0A2U1MSH0_ARTAN</name>
<evidence type="ECO:0000313" key="1">
    <source>
        <dbReference type="EMBL" id="PWA64182.1"/>
    </source>
</evidence>
<protein>
    <submittedName>
        <fullName evidence="1">Uncharacterized protein</fullName>
    </submittedName>
</protein>
<dbReference type="Proteomes" id="UP000245207">
    <property type="component" value="Unassembled WGS sequence"/>
</dbReference>
<dbReference type="OrthoDB" id="1748551at2759"/>
<evidence type="ECO:0000313" key="2">
    <source>
        <dbReference type="Proteomes" id="UP000245207"/>
    </source>
</evidence>
<reference evidence="1 2" key="1">
    <citation type="journal article" date="2018" name="Mol. Plant">
        <title>The genome of Artemisia annua provides insight into the evolution of Asteraceae family and artemisinin biosynthesis.</title>
        <authorList>
            <person name="Shen Q."/>
            <person name="Zhang L."/>
            <person name="Liao Z."/>
            <person name="Wang S."/>
            <person name="Yan T."/>
            <person name="Shi P."/>
            <person name="Liu M."/>
            <person name="Fu X."/>
            <person name="Pan Q."/>
            <person name="Wang Y."/>
            <person name="Lv Z."/>
            <person name="Lu X."/>
            <person name="Zhang F."/>
            <person name="Jiang W."/>
            <person name="Ma Y."/>
            <person name="Chen M."/>
            <person name="Hao X."/>
            <person name="Li L."/>
            <person name="Tang Y."/>
            <person name="Lv G."/>
            <person name="Zhou Y."/>
            <person name="Sun X."/>
            <person name="Brodelius P.E."/>
            <person name="Rose J.K.C."/>
            <person name="Tang K."/>
        </authorList>
    </citation>
    <scope>NUCLEOTIDE SEQUENCE [LARGE SCALE GENOMIC DNA]</scope>
    <source>
        <strain evidence="2">cv. Huhao1</strain>
        <tissue evidence="1">Leaf</tissue>
    </source>
</reference>
<organism evidence="1 2">
    <name type="scientific">Artemisia annua</name>
    <name type="common">Sweet wormwood</name>
    <dbReference type="NCBI Taxonomy" id="35608"/>
    <lineage>
        <taxon>Eukaryota</taxon>
        <taxon>Viridiplantae</taxon>
        <taxon>Streptophyta</taxon>
        <taxon>Embryophyta</taxon>
        <taxon>Tracheophyta</taxon>
        <taxon>Spermatophyta</taxon>
        <taxon>Magnoliopsida</taxon>
        <taxon>eudicotyledons</taxon>
        <taxon>Gunneridae</taxon>
        <taxon>Pentapetalae</taxon>
        <taxon>asterids</taxon>
        <taxon>campanulids</taxon>
        <taxon>Asterales</taxon>
        <taxon>Asteraceae</taxon>
        <taxon>Asteroideae</taxon>
        <taxon>Anthemideae</taxon>
        <taxon>Artemisiinae</taxon>
        <taxon>Artemisia</taxon>
    </lineage>
</organism>
<comment type="caution">
    <text evidence="1">The sequence shown here is derived from an EMBL/GenBank/DDBJ whole genome shotgun (WGS) entry which is preliminary data.</text>
</comment>
<sequence>MLFNALQTLRPVQKACVEQMGFGGMLDMKLDGIPSKMGFYVVDNFNPETMELKVNNHSIVITKQLIGELLGIRNEGRDIMDAEIEKDEVLIGSWLQQFQEGKEKNTGILKGLIRKSKVADMNFKLNFIVLFTSLMGGVKGKGICDESVLKHIDTKTDFSTINWCDYVLRCLKTCKEAWNREMSNSYFLGPLSLLTMAYVDGTMCDGFNVPRVRSATRFWTYELLKERKTGEIDAGGLGKGELQGPYIEEDVDPMPEDEEGFIWKLNKVVEIIRMQRQCTDAT</sequence>
<keyword evidence="2" id="KW-1185">Reference proteome</keyword>
<dbReference type="EMBL" id="PKPP01004472">
    <property type="protein sequence ID" value="PWA64182.1"/>
    <property type="molecule type" value="Genomic_DNA"/>
</dbReference>
<gene>
    <name evidence="1" type="ORF">CTI12_AA346920</name>
</gene>
<dbReference type="PANTHER" id="PTHR34835:SF90">
    <property type="entry name" value="AMINOTRANSFERASE-LIKE PLANT MOBILE DOMAIN-CONTAINING PROTEIN"/>
    <property type="match status" value="1"/>
</dbReference>